<feature type="domain" description="DNA methylase N-4/N-6" evidence="6">
    <location>
        <begin position="47"/>
        <end position="345"/>
    </location>
</feature>
<evidence type="ECO:0000313" key="8">
    <source>
        <dbReference type="Proteomes" id="UP001078443"/>
    </source>
</evidence>
<proteinExistence type="inferred from homology"/>
<comment type="caution">
    <text evidence="7">The sequence shown here is derived from an EMBL/GenBank/DDBJ whole genome shotgun (WGS) entry which is preliminary data.</text>
</comment>
<keyword evidence="2" id="KW-0489">Methyltransferase</keyword>
<keyword evidence="3" id="KW-0808">Transferase</keyword>
<evidence type="ECO:0000256" key="2">
    <source>
        <dbReference type="ARBA" id="ARBA00022603"/>
    </source>
</evidence>
<accession>A0ABT4D273</accession>
<dbReference type="Proteomes" id="UP001078443">
    <property type="component" value="Unassembled WGS sequence"/>
</dbReference>
<evidence type="ECO:0000256" key="1">
    <source>
        <dbReference type="ARBA" id="ARBA00006594"/>
    </source>
</evidence>
<dbReference type="EC" id="2.1.1.-" evidence="5"/>
<dbReference type="Pfam" id="PF01555">
    <property type="entry name" value="N6_N4_Mtase"/>
    <property type="match status" value="1"/>
</dbReference>
<dbReference type="Gene3D" id="3.40.50.150">
    <property type="entry name" value="Vaccinia Virus protein VP39"/>
    <property type="match status" value="1"/>
</dbReference>
<dbReference type="PANTHER" id="PTHR13370">
    <property type="entry name" value="RNA METHYLASE-RELATED"/>
    <property type="match status" value="1"/>
</dbReference>
<evidence type="ECO:0000256" key="4">
    <source>
        <dbReference type="ARBA" id="ARBA00022747"/>
    </source>
</evidence>
<evidence type="ECO:0000256" key="3">
    <source>
        <dbReference type="ARBA" id="ARBA00022679"/>
    </source>
</evidence>
<keyword evidence="4" id="KW-0680">Restriction system</keyword>
<dbReference type="SUPFAM" id="SSF53335">
    <property type="entry name" value="S-adenosyl-L-methionine-dependent methyltransferases"/>
    <property type="match status" value="1"/>
</dbReference>
<dbReference type="PRINTS" id="PR00508">
    <property type="entry name" value="S21N4MTFRASE"/>
</dbReference>
<dbReference type="InterPro" id="IPR029063">
    <property type="entry name" value="SAM-dependent_MTases_sf"/>
</dbReference>
<dbReference type="InterPro" id="IPR002941">
    <property type="entry name" value="DNA_methylase_N4/N6"/>
</dbReference>
<keyword evidence="8" id="KW-1185">Reference proteome</keyword>
<evidence type="ECO:0000256" key="5">
    <source>
        <dbReference type="RuleBase" id="RU362026"/>
    </source>
</evidence>
<protein>
    <recommendedName>
        <fullName evidence="5">Methyltransferase</fullName>
        <ecNumber evidence="5">2.1.1.-</ecNumber>
    </recommendedName>
</protein>
<name>A0ABT4D273_9CLOT</name>
<dbReference type="PANTHER" id="PTHR13370:SF3">
    <property type="entry name" value="TRNA (GUANINE(10)-N2)-METHYLTRANSFERASE HOMOLOG"/>
    <property type="match status" value="1"/>
</dbReference>
<dbReference type="PROSITE" id="PS00092">
    <property type="entry name" value="N6_MTASE"/>
    <property type="match status" value="1"/>
</dbReference>
<reference evidence="7" key="1">
    <citation type="submission" date="2022-12" db="EMBL/GenBank/DDBJ databases">
        <authorList>
            <person name="Wang J."/>
        </authorList>
    </citation>
    <scope>NUCLEOTIDE SEQUENCE</scope>
    <source>
        <strain evidence="7">HY-45-18</strain>
    </source>
</reference>
<evidence type="ECO:0000313" key="7">
    <source>
        <dbReference type="EMBL" id="MCY6485331.1"/>
    </source>
</evidence>
<dbReference type="EMBL" id="JAPQER010000006">
    <property type="protein sequence ID" value="MCY6485331.1"/>
    <property type="molecule type" value="Genomic_DNA"/>
</dbReference>
<comment type="similarity">
    <text evidence="1 5">Belongs to the N(4)/N(6)-methyltransferase family.</text>
</comment>
<dbReference type="InterPro" id="IPR001091">
    <property type="entry name" value="RM_Methyltransferase"/>
</dbReference>
<sequence length="382" mass="44222">MTSTKEMYKFKYCKENSYGEENTENIIIHGDNRIALELLEDNYENKIKCIYIDPPYNNGETYNHYDDDQEHEKWINDIVSVLIKLEKLLSNDGSIWISIDDKEVHYLKVIADKVFGRKNFITTIIWQHRTTRENRNTFSNNHEYILVYAKNPQEFKNTRNLLPITEEVLKRYKNPDNDVRGPWQSVSAHVQSGHAVASQFYEVTAPNGKVHKLPKGRCWAYNKEKMEKEINNNNIWFGKNGNGVPRIKKFLSDRKDGITPETLWFGNEVGTTKCAKKHILSLFPKEKVFDTPKPEELIKRILEIASNEGDLILDSFLGSGTTAAVAHKMKRSYIGIERGNQVFDLVVPRLKQVINGEQKGISVLVNWQGGNGYKYFETIKID</sequence>
<evidence type="ECO:0000259" key="6">
    <source>
        <dbReference type="Pfam" id="PF01555"/>
    </source>
</evidence>
<gene>
    <name evidence="7" type="ORF">OW763_13410</name>
</gene>
<organism evidence="7 8">
    <name type="scientific">Clostridium aestuarii</name>
    <dbReference type="NCBI Taxonomy" id="338193"/>
    <lineage>
        <taxon>Bacteria</taxon>
        <taxon>Bacillati</taxon>
        <taxon>Bacillota</taxon>
        <taxon>Clostridia</taxon>
        <taxon>Eubacteriales</taxon>
        <taxon>Clostridiaceae</taxon>
        <taxon>Clostridium</taxon>
    </lineage>
</organism>
<dbReference type="InterPro" id="IPR002052">
    <property type="entry name" value="DNA_methylase_N6_adenine_CS"/>
</dbReference>
<dbReference type="RefSeq" id="WP_268041651.1">
    <property type="nucleotide sequence ID" value="NZ_JAPQER010000006.1"/>
</dbReference>